<feature type="transmembrane region" description="Helical" evidence="1">
    <location>
        <begin position="6"/>
        <end position="27"/>
    </location>
</feature>
<name>Q1PWP1_KUEST</name>
<reference evidence="2" key="1">
    <citation type="journal article" date="2006" name="Nature">
        <title>Deciphering the evolution and metabolism of an anammox bacterium from a community genome.</title>
        <authorList>
            <person name="Strous M."/>
            <person name="Pelletier E."/>
            <person name="Mangenot S."/>
            <person name="Rattei T."/>
            <person name="Lehner A."/>
            <person name="Taylor M.W."/>
            <person name="Horn M."/>
            <person name="Daims H."/>
            <person name="Bartol-Mavel D."/>
            <person name="Wincker P."/>
            <person name="Barbe V."/>
            <person name="Fonknechten N."/>
            <person name="Vallenet D."/>
            <person name="Segurens B."/>
            <person name="Schenowitz-Truong C."/>
            <person name="Medigue C."/>
            <person name="Collingro A."/>
            <person name="Snel B."/>
            <person name="Dutilh B.E."/>
            <person name="OpDenCamp H.J.M."/>
            <person name="vanDerDrift C."/>
            <person name="Cirpus I."/>
            <person name="vanDePas-Schoonen K.T."/>
            <person name="Harhangi H.R."/>
            <person name="vanNiftrik L."/>
            <person name="Schmid M."/>
            <person name="Keltjens J."/>
            <person name="vanDeVossenberg J."/>
            <person name="Kartal B."/>
            <person name="Meier H."/>
            <person name="Frishman D."/>
            <person name="Huynen M.A."/>
            <person name="Mewes H."/>
            <person name="Weissenbach J."/>
            <person name="Jetten M.S.M."/>
            <person name="Wagner M."/>
            <person name="LePaslier D."/>
        </authorList>
    </citation>
    <scope>NUCLEOTIDE SEQUENCE</scope>
</reference>
<reference evidence="2" key="2">
    <citation type="submission" date="2006-01" db="EMBL/GenBank/DDBJ databases">
        <authorList>
            <person name="Genoscope"/>
        </authorList>
    </citation>
    <scope>NUCLEOTIDE SEQUENCE</scope>
</reference>
<gene>
    <name evidence="2" type="ORF">kustc0904</name>
</gene>
<evidence type="ECO:0000256" key="1">
    <source>
        <dbReference type="SAM" id="Phobius"/>
    </source>
</evidence>
<keyword evidence="1" id="KW-0812">Transmembrane</keyword>
<keyword evidence="1" id="KW-1133">Transmembrane helix</keyword>
<proteinExistence type="predicted"/>
<accession>Q1PWP1</accession>
<evidence type="ECO:0000313" key="2">
    <source>
        <dbReference type="EMBL" id="CAJ71649.1"/>
    </source>
</evidence>
<protein>
    <submittedName>
        <fullName evidence="2">Uncharacterized protein</fullName>
    </submittedName>
</protein>
<organism evidence="2">
    <name type="scientific">Kuenenia stuttgartiensis</name>
    <dbReference type="NCBI Taxonomy" id="174633"/>
    <lineage>
        <taxon>Bacteria</taxon>
        <taxon>Pseudomonadati</taxon>
        <taxon>Planctomycetota</taxon>
        <taxon>Candidatus Brocadiia</taxon>
        <taxon>Candidatus Brocadiales</taxon>
        <taxon>Candidatus Brocadiaceae</taxon>
        <taxon>Candidatus Kuenenia</taxon>
    </lineage>
</organism>
<dbReference type="EMBL" id="CT573073">
    <property type="protein sequence ID" value="CAJ71649.1"/>
    <property type="molecule type" value="Genomic_DNA"/>
</dbReference>
<sequence>MRSNPKLANASPLLKCIVISIVTLWFFEKCITYKLRRSSLFVAKQNIITDRRDRFETCLCN</sequence>
<dbReference type="AlphaFoldDB" id="Q1PWP1"/>
<keyword evidence="1" id="KW-0472">Membrane</keyword>